<name>A0A2M8G1H3_9BACT</name>
<gene>
    <name evidence="2" type="ORF">CO020_00355</name>
</gene>
<dbReference type="AlphaFoldDB" id="A0A2M8G1H3"/>
<feature type="transmembrane region" description="Helical" evidence="1">
    <location>
        <begin position="454"/>
        <end position="474"/>
    </location>
</feature>
<evidence type="ECO:0000313" key="2">
    <source>
        <dbReference type="EMBL" id="PJC65494.1"/>
    </source>
</evidence>
<dbReference type="PANTHER" id="PTHR36851">
    <property type="entry name" value="UNNAMED PRODUCT"/>
    <property type="match status" value="1"/>
</dbReference>
<proteinExistence type="predicted"/>
<sequence>MALKYPGQAPSKLYRALEILPGILAWVTLILMVVFSRYFPVSIAIFIILFDTYWLFKCVYMSLHLRATFRTMKQVVRKDWLKELKELDGWERIRHLVILPMYKEPYLVVRETFEALARANYPLDKFIVVLALEERAGEAGQEVGEKIRDEFGGRFFKFLVTVHPDGIQGELAGKGANSAWAGREVKKLIDSLGIPYENIIVSTFDVDTQIYQDYFSRLTYVYLTSPNRDRSSYQPIPLFTNNIYETNAFARVVSFSSTFWHMMNQARPERLTTFSSHSMPFKALVEINFWAVDHVSEDSLIFWQCFMHYDGDWRVVPLYYPVSMDANVAPTFWQTMVNIYKQNRRWGWGVENVPYMLYGFITNPRIALKRKLYWGFNIVEGFHSWATNALMIFALGWLPTVLGGEVFTATILAHRLPEITRWVMWLAMFGIVTSATVSAALLPPKPAWFKPRHYLLYFAQWILMPITIIVFGAIPGLESQTRLLLGGKFRLGFWVTPKGRRTKGANAASFTPLKSG</sequence>
<keyword evidence="1" id="KW-0812">Transmembrane</keyword>
<evidence type="ECO:0008006" key="4">
    <source>
        <dbReference type="Google" id="ProtNLM"/>
    </source>
</evidence>
<keyword evidence="1" id="KW-1133">Transmembrane helix</keyword>
<evidence type="ECO:0000256" key="1">
    <source>
        <dbReference type="SAM" id="Phobius"/>
    </source>
</evidence>
<dbReference type="Proteomes" id="UP000229674">
    <property type="component" value="Unassembled WGS sequence"/>
</dbReference>
<reference evidence="3" key="1">
    <citation type="submission" date="2017-09" db="EMBL/GenBank/DDBJ databases">
        <title>Depth-based differentiation of microbial function through sediment-hosted aquifers and enrichment of novel symbionts in the deep terrestrial subsurface.</title>
        <authorList>
            <person name="Probst A.J."/>
            <person name="Ladd B."/>
            <person name="Jarett J.K."/>
            <person name="Geller-Mcgrath D.E."/>
            <person name="Sieber C.M.K."/>
            <person name="Emerson J.B."/>
            <person name="Anantharaman K."/>
            <person name="Thomas B.C."/>
            <person name="Malmstrom R."/>
            <person name="Stieglmeier M."/>
            <person name="Klingl A."/>
            <person name="Woyke T."/>
            <person name="Ryan C.M."/>
            <person name="Banfield J.F."/>
        </authorList>
    </citation>
    <scope>NUCLEOTIDE SEQUENCE [LARGE SCALE GENOMIC DNA]</scope>
</reference>
<feature type="transmembrane region" description="Helical" evidence="1">
    <location>
        <begin position="422"/>
        <end position="442"/>
    </location>
</feature>
<feature type="transmembrane region" description="Helical" evidence="1">
    <location>
        <begin position="41"/>
        <end position="63"/>
    </location>
</feature>
<dbReference type="EMBL" id="PFQX01000014">
    <property type="protein sequence ID" value="PJC65494.1"/>
    <property type="molecule type" value="Genomic_DNA"/>
</dbReference>
<dbReference type="InterPro" id="IPR029044">
    <property type="entry name" value="Nucleotide-diphossugar_trans"/>
</dbReference>
<organism evidence="2 3">
    <name type="scientific">Candidatus Colwellbacteria bacterium CG_4_9_14_0_2_um_filter_50_12</name>
    <dbReference type="NCBI Taxonomy" id="1974538"/>
    <lineage>
        <taxon>Bacteria</taxon>
        <taxon>Candidatus Colwelliibacteriota</taxon>
    </lineage>
</organism>
<dbReference type="PANTHER" id="PTHR36851:SF1">
    <property type="entry name" value="GLYCO_TRANS_2-LIKE DOMAIN-CONTAINING PROTEIN"/>
    <property type="match status" value="1"/>
</dbReference>
<evidence type="ECO:0000313" key="3">
    <source>
        <dbReference type="Proteomes" id="UP000229674"/>
    </source>
</evidence>
<protein>
    <recommendedName>
        <fullName evidence="4">Glycosyltransferase 2-like domain-containing protein</fullName>
    </recommendedName>
</protein>
<comment type="caution">
    <text evidence="2">The sequence shown here is derived from an EMBL/GenBank/DDBJ whole genome shotgun (WGS) entry which is preliminary data.</text>
</comment>
<feature type="transmembrane region" description="Helical" evidence="1">
    <location>
        <begin position="12"/>
        <end position="35"/>
    </location>
</feature>
<dbReference type="Gene3D" id="3.90.550.10">
    <property type="entry name" value="Spore Coat Polysaccharide Biosynthesis Protein SpsA, Chain A"/>
    <property type="match status" value="1"/>
</dbReference>
<accession>A0A2M8G1H3</accession>
<keyword evidence="1" id="KW-0472">Membrane</keyword>